<dbReference type="SMART" id="SM00858">
    <property type="entry name" value="SAF"/>
    <property type="match status" value="1"/>
</dbReference>
<dbReference type="AlphaFoldDB" id="Q31EV3"/>
<feature type="transmembrane region" description="Helical" evidence="1">
    <location>
        <begin position="9"/>
        <end position="29"/>
    </location>
</feature>
<dbReference type="InterPro" id="IPR013974">
    <property type="entry name" value="SAF"/>
</dbReference>
<dbReference type="Gene3D" id="3.90.1210.10">
    <property type="entry name" value="Antifreeze-like/N-acetylneuraminic acid synthase C-terminal domain"/>
    <property type="match status" value="1"/>
</dbReference>
<dbReference type="KEGG" id="tcx:Tcr_1728"/>
<accession>Q31EV3</accession>
<dbReference type="NCBIfam" id="TIGR03177">
    <property type="entry name" value="pilus_cpaB"/>
    <property type="match status" value="1"/>
</dbReference>
<evidence type="ECO:0000256" key="1">
    <source>
        <dbReference type="SAM" id="Phobius"/>
    </source>
</evidence>
<dbReference type="CDD" id="cd11614">
    <property type="entry name" value="SAF_CpaB_FlgA_like"/>
    <property type="match status" value="1"/>
</dbReference>
<dbReference type="Pfam" id="PF16976">
    <property type="entry name" value="RcpC"/>
    <property type="match status" value="1"/>
</dbReference>
<dbReference type="InterPro" id="IPR031571">
    <property type="entry name" value="RcpC_dom"/>
</dbReference>
<protein>
    <submittedName>
        <fullName evidence="3">Flp (Type IV) pilus assembly protein CpaB homolog</fullName>
    </submittedName>
</protein>
<keyword evidence="1" id="KW-0472">Membrane</keyword>
<dbReference type="eggNOG" id="COG3745">
    <property type="taxonomic scope" value="Bacteria"/>
</dbReference>
<dbReference type="HOGENOM" id="CLU_057068_3_1_6"/>
<gene>
    <name evidence="3" type="ordered locus">Tcr_1728</name>
</gene>
<feature type="domain" description="SAF" evidence="2">
    <location>
        <begin position="54"/>
        <end position="117"/>
    </location>
</feature>
<evidence type="ECO:0000259" key="2">
    <source>
        <dbReference type="SMART" id="SM00858"/>
    </source>
</evidence>
<sequence>MKLKTSDWVVYGIAALSAILAIVLVYGYVQNRVAEAEANASTKTITVVEKPELHSIVVASRDIYRGEKIEADDVKVLNVPMEGLVVKGVIINPQNAVGHVAHQKIYAGEWILAKKLKLESQSRFQSVEALLEKTRRAIRLPIEPDTGLLGIISPGDHVDVISVFESADSKRMVSRTILQNITVLSIGIENQMRASTADSEEDNQNLFANKQASNKKSMVALDVDTTQAEKLALAMNVGAIHLLLRNSADTELVDTKGVNLKVMEKGQRRPPKYKPKKKRDVIELMQGGDVQEVITR</sequence>
<evidence type="ECO:0000313" key="3">
    <source>
        <dbReference type="EMBL" id="ABB42320.1"/>
    </source>
</evidence>
<name>Q31EV3_HYDCU</name>
<keyword evidence="1" id="KW-1133">Transmembrane helix</keyword>
<keyword evidence="1" id="KW-0812">Transmembrane</keyword>
<reference evidence="3" key="1">
    <citation type="submission" date="2006-07" db="EMBL/GenBank/DDBJ databases">
        <title>Complete sequence of Thiomicrospira crunogena XCL-2.</title>
        <authorList>
            <consortium name="US DOE Joint Genome Institute"/>
            <person name="Copeland A."/>
            <person name="Lucas S."/>
            <person name="Lapidus A."/>
            <person name="Barry K."/>
            <person name="Detter J.C."/>
            <person name="Glavina del Rio T."/>
            <person name="Hammon N."/>
            <person name="Israni S."/>
            <person name="Dalin E."/>
            <person name="Tice H."/>
            <person name="Pitluck S."/>
            <person name="Chain P."/>
            <person name="Malfatti S."/>
            <person name="Shin M."/>
            <person name="Vergez L."/>
            <person name="Schmutz J."/>
            <person name="Larimer F."/>
            <person name="Land M."/>
            <person name="Hauser L."/>
            <person name="Kyrpides N."/>
            <person name="Lykidis A."/>
            <person name="Scott K.M."/>
            <person name="Sievert S."/>
            <person name="Kerfeld C."/>
            <person name="Freyermuth S."/>
            <person name="Dobrinski K."/>
            <person name="Boller A."/>
            <person name="Fitzpatrick K."/>
            <person name="Thoma P."/>
            <person name="Moore J."/>
            <person name="Richardson P."/>
        </authorList>
    </citation>
    <scope>NUCLEOTIDE SEQUENCE</scope>
    <source>
        <strain evidence="3">XCL-2</strain>
    </source>
</reference>
<organism evidence="3">
    <name type="scientific">Hydrogenovibrio crunogenus (strain DSM 25203 / XCL-2)</name>
    <name type="common">Thiomicrospira crunogena</name>
    <dbReference type="NCBI Taxonomy" id="317025"/>
    <lineage>
        <taxon>Bacteria</taxon>
        <taxon>Pseudomonadati</taxon>
        <taxon>Pseudomonadota</taxon>
        <taxon>Gammaproteobacteria</taxon>
        <taxon>Thiotrichales</taxon>
        <taxon>Piscirickettsiaceae</taxon>
        <taxon>Hydrogenovibrio</taxon>
    </lineage>
</organism>
<proteinExistence type="predicted"/>
<dbReference type="STRING" id="317025.Tcr_1728"/>
<dbReference type="InterPro" id="IPR017592">
    <property type="entry name" value="Pilus_assmbl_Flp-typ_CpaB"/>
</dbReference>
<dbReference type="OrthoDB" id="9788329at2"/>
<dbReference type="Pfam" id="PF08666">
    <property type="entry name" value="SAF"/>
    <property type="match status" value="1"/>
</dbReference>
<dbReference type="EMBL" id="CP000109">
    <property type="protein sequence ID" value="ABB42320.1"/>
    <property type="molecule type" value="Genomic_DNA"/>
</dbReference>